<reference evidence="1" key="1">
    <citation type="journal article" date="2015" name="Nature">
        <title>Complex archaea that bridge the gap between prokaryotes and eukaryotes.</title>
        <authorList>
            <person name="Spang A."/>
            <person name="Saw J.H."/>
            <person name="Jorgensen S.L."/>
            <person name="Zaremba-Niedzwiedzka K."/>
            <person name="Martijn J."/>
            <person name="Lind A.E."/>
            <person name="van Eijk R."/>
            <person name="Schleper C."/>
            <person name="Guy L."/>
            <person name="Ettema T.J."/>
        </authorList>
    </citation>
    <scope>NUCLEOTIDE SEQUENCE</scope>
</reference>
<feature type="non-terminal residue" evidence="1">
    <location>
        <position position="1"/>
    </location>
</feature>
<name>A0A0F9H5M5_9ZZZZ</name>
<accession>A0A0F9H5M5</accession>
<dbReference type="AlphaFoldDB" id="A0A0F9H5M5"/>
<organism evidence="1">
    <name type="scientific">marine sediment metagenome</name>
    <dbReference type="NCBI Taxonomy" id="412755"/>
    <lineage>
        <taxon>unclassified sequences</taxon>
        <taxon>metagenomes</taxon>
        <taxon>ecological metagenomes</taxon>
    </lineage>
</organism>
<gene>
    <name evidence="1" type="ORF">LCGC14_1744950</name>
</gene>
<sequence>HINSTYGNVTMSRLNTNSHFWLREKTEGITENEISASTTRPPRIMKSNVPVMFMSSHASFLPLVSRYSVKTGMKAALNAPSPKRRRKRFGILKATTKASQARLVPKKLAHITSLASPKILLNNVQRLTVFADLKKLFFSSILRRSFPQNLEV</sequence>
<comment type="caution">
    <text evidence="1">The sequence shown here is derived from an EMBL/GenBank/DDBJ whole genome shotgun (WGS) entry which is preliminary data.</text>
</comment>
<protein>
    <submittedName>
        <fullName evidence="1">Uncharacterized protein</fullName>
    </submittedName>
</protein>
<proteinExistence type="predicted"/>
<evidence type="ECO:0000313" key="1">
    <source>
        <dbReference type="EMBL" id="KKM06345.1"/>
    </source>
</evidence>
<dbReference type="EMBL" id="LAZR01016017">
    <property type="protein sequence ID" value="KKM06345.1"/>
    <property type="molecule type" value="Genomic_DNA"/>
</dbReference>